<organism evidence="7 8">
    <name type="scientific">Oribacterium parvum</name>
    <dbReference type="NCBI Taxonomy" id="1501329"/>
    <lineage>
        <taxon>Bacteria</taxon>
        <taxon>Bacillati</taxon>
        <taxon>Bacillota</taxon>
        <taxon>Clostridia</taxon>
        <taxon>Lachnospirales</taxon>
        <taxon>Lachnospiraceae</taxon>
        <taxon>Oribacterium</taxon>
    </lineage>
</organism>
<dbReference type="SUPFAM" id="SSF53383">
    <property type="entry name" value="PLP-dependent transferases"/>
    <property type="match status" value="1"/>
</dbReference>
<evidence type="ECO:0000256" key="3">
    <source>
        <dbReference type="ARBA" id="ARBA00022898"/>
    </source>
</evidence>
<comment type="caution">
    <text evidence="7">The sequence shown here is derived from an EMBL/GenBank/DDBJ whole genome shotgun (WGS) entry which is preliminary data.</text>
</comment>
<dbReference type="Gene3D" id="3.40.640.10">
    <property type="entry name" value="Type I PLP-dependent aspartate aminotransferase-like (Major domain)"/>
    <property type="match status" value="1"/>
</dbReference>
<feature type="domain" description="Glycine dehydrogenase C-terminal" evidence="6">
    <location>
        <begin position="132"/>
        <end position="234"/>
    </location>
</feature>
<dbReference type="AlphaFoldDB" id="A0A930DNR6"/>
<protein>
    <recommendedName>
        <fullName evidence="2">glycine dehydrogenase (aminomethyl-transferring)</fullName>
        <ecNumber evidence="2">1.4.4.2</ecNumber>
    </recommendedName>
</protein>
<evidence type="ECO:0000256" key="4">
    <source>
        <dbReference type="ARBA" id="ARBA00023002"/>
    </source>
</evidence>
<accession>A0A930DNR6</accession>
<gene>
    <name evidence="7" type="ORF">HXM93_04635</name>
</gene>
<proteinExistence type="predicted"/>
<dbReference type="InterPro" id="IPR015421">
    <property type="entry name" value="PyrdxlP-dep_Trfase_major"/>
</dbReference>
<dbReference type="GO" id="GO:0004375">
    <property type="term" value="F:glycine dehydrogenase (decarboxylating) activity"/>
    <property type="evidence" value="ECO:0007669"/>
    <property type="project" value="UniProtKB-EC"/>
</dbReference>
<dbReference type="InterPro" id="IPR015424">
    <property type="entry name" value="PyrdxlP-dep_Trfase"/>
</dbReference>
<name>A0A930DNR6_9FIRM</name>
<comment type="function">
    <text evidence="1">The glycine cleavage system catalyzes the degradation of glycine. The P protein binds the alpha-amino group of glycine through its pyridoxal phosphate cofactor; CO(2) is released and the remaining methylamine moiety is then transferred to the lipoamide cofactor of the H protein.</text>
</comment>
<keyword evidence="3" id="KW-0663">Pyridoxal phosphate</keyword>
<reference evidence="7" key="1">
    <citation type="submission" date="2020-04" db="EMBL/GenBank/DDBJ databases">
        <title>Deep metagenomics examines the oral microbiome during advanced dental caries in children, revealing novel taxa and co-occurrences with host molecules.</title>
        <authorList>
            <person name="Baker J.L."/>
            <person name="Morton J.T."/>
            <person name="Dinis M."/>
            <person name="Alvarez R."/>
            <person name="Tran N.C."/>
            <person name="Knight R."/>
            <person name="Edlund A."/>
        </authorList>
    </citation>
    <scope>NUCLEOTIDE SEQUENCE</scope>
    <source>
        <strain evidence="7">JCVI_24_bin.2</strain>
    </source>
</reference>
<evidence type="ECO:0000256" key="1">
    <source>
        <dbReference type="ARBA" id="ARBA00003788"/>
    </source>
</evidence>
<dbReference type="Pfam" id="PF21478">
    <property type="entry name" value="GcvP2_C"/>
    <property type="match status" value="1"/>
</dbReference>
<evidence type="ECO:0000256" key="5">
    <source>
        <dbReference type="ARBA" id="ARBA00049026"/>
    </source>
</evidence>
<feature type="non-terminal residue" evidence="7">
    <location>
        <position position="1"/>
    </location>
</feature>
<dbReference type="GO" id="GO:0019464">
    <property type="term" value="P:glycine decarboxylation via glycine cleavage system"/>
    <property type="evidence" value="ECO:0007669"/>
    <property type="project" value="TreeGrafter"/>
</dbReference>
<dbReference type="EC" id="1.4.4.2" evidence="2"/>
<dbReference type="Proteomes" id="UP000709351">
    <property type="component" value="Unassembled WGS sequence"/>
</dbReference>
<dbReference type="Gene3D" id="3.90.1150.10">
    <property type="entry name" value="Aspartate Aminotransferase, domain 1"/>
    <property type="match status" value="1"/>
</dbReference>
<dbReference type="GO" id="GO:0005829">
    <property type="term" value="C:cytosol"/>
    <property type="evidence" value="ECO:0007669"/>
    <property type="project" value="TreeGrafter"/>
</dbReference>
<dbReference type="EMBL" id="JABZRD010000251">
    <property type="protein sequence ID" value="MBF1283804.1"/>
    <property type="molecule type" value="Genomic_DNA"/>
</dbReference>
<dbReference type="GO" id="GO:0030170">
    <property type="term" value="F:pyridoxal phosphate binding"/>
    <property type="evidence" value="ECO:0007669"/>
    <property type="project" value="TreeGrafter"/>
</dbReference>
<comment type="catalytic activity">
    <reaction evidence="5">
        <text>N(6)-[(R)-lipoyl]-L-lysyl-[glycine-cleavage complex H protein] + glycine + H(+) = N(6)-[(R)-S(8)-aminomethyldihydrolipoyl]-L-lysyl-[glycine-cleavage complex H protein] + CO2</text>
        <dbReference type="Rhea" id="RHEA:24304"/>
        <dbReference type="Rhea" id="RHEA-COMP:10494"/>
        <dbReference type="Rhea" id="RHEA-COMP:10495"/>
        <dbReference type="ChEBI" id="CHEBI:15378"/>
        <dbReference type="ChEBI" id="CHEBI:16526"/>
        <dbReference type="ChEBI" id="CHEBI:57305"/>
        <dbReference type="ChEBI" id="CHEBI:83099"/>
        <dbReference type="ChEBI" id="CHEBI:83143"/>
        <dbReference type="EC" id="1.4.4.2"/>
    </reaction>
</comment>
<dbReference type="PANTHER" id="PTHR11773">
    <property type="entry name" value="GLYCINE DEHYDROGENASE, DECARBOXYLATING"/>
    <property type="match status" value="1"/>
</dbReference>
<evidence type="ECO:0000256" key="2">
    <source>
        <dbReference type="ARBA" id="ARBA00012134"/>
    </source>
</evidence>
<sequence length="267" mass="29406">PNTVGIFDENILEITKLIHDCGGLNYYDGANLNAIMGVVRPGDMGFDVIHLNLHKTFSTPHGGGGPGSGVVGCKKLLADFMPGYLVDGDAVKKFVKAPKSIGDMKAFYGNFLVVVRALTYIKTLGKEGIPQASKNAVLNANYMMNKLKDLYTMAYDKVCMHEFVMSLEDLKHKTGVSAMDIAKALLDNGMHPPTMYFPLIVHEALMVEPTETESRETLDDAVAVFRKLYEEAQTNPQALHDAPVTTPVGRLDEVKAAREPVLRYEWK</sequence>
<dbReference type="InterPro" id="IPR049316">
    <property type="entry name" value="GDC-P_C"/>
</dbReference>
<dbReference type="FunFam" id="3.90.1150.10:FF:000014">
    <property type="entry name" value="Probable glycine dehydrogenase (decarboxylating) subunit 2"/>
    <property type="match status" value="1"/>
</dbReference>
<evidence type="ECO:0000313" key="8">
    <source>
        <dbReference type="Proteomes" id="UP000709351"/>
    </source>
</evidence>
<evidence type="ECO:0000259" key="6">
    <source>
        <dbReference type="Pfam" id="PF21478"/>
    </source>
</evidence>
<dbReference type="InterPro" id="IPR020581">
    <property type="entry name" value="GDC_P"/>
</dbReference>
<dbReference type="GO" id="GO:0005960">
    <property type="term" value="C:glycine cleavage complex"/>
    <property type="evidence" value="ECO:0007669"/>
    <property type="project" value="TreeGrafter"/>
</dbReference>
<dbReference type="PANTHER" id="PTHR11773:SF1">
    <property type="entry name" value="GLYCINE DEHYDROGENASE (DECARBOXYLATING), MITOCHONDRIAL"/>
    <property type="match status" value="1"/>
</dbReference>
<evidence type="ECO:0000313" key="7">
    <source>
        <dbReference type="EMBL" id="MBF1283804.1"/>
    </source>
</evidence>
<dbReference type="GO" id="GO:0016594">
    <property type="term" value="F:glycine binding"/>
    <property type="evidence" value="ECO:0007669"/>
    <property type="project" value="TreeGrafter"/>
</dbReference>
<dbReference type="InterPro" id="IPR015422">
    <property type="entry name" value="PyrdxlP-dep_Trfase_small"/>
</dbReference>
<keyword evidence="4 7" id="KW-0560">Oxidoreductase</keyword>